<dbReference type="PANTHER" id="PTHR10924">
    <property type="entry name" value="MAJOR FACILITATOR SUPERFAMILY PROTEIN-RELATED"/>
    <property type="match status" value="1"/>
</dbReference>
<keyword evidence="3 5" id="KW-1133">Transmembrane helix</keyword>
<organism evidence="6 7">
    <name type="scientific">Ditylenchus dipsaci</name>
    <dbReference type="NCBI Taxonomy" id="166011"/>
    <lineage>
        <taxon>Eukaryota</taxon>
        <taxon>Metazoa</taxon>
        <taxon>Ecdysozoa</taxon>
        <taxon>Nematoda</taxon>
        <taxon>Chromadorea</taxon>
        <taxon>Rhabditida</taxon>
        <taxon>Tylenchina</taxon>
        <taxon>Tylenchomorpha</taxon>
        <taxon>Sphaerularioidea</taxon>
        <taxon>Anguinidae</taxon>
        <taxon>Anguininae</taxon>
        <taxon>Ditylenchus</taxon>
    </lineage>
</organism>
<keyword evidence="4 5" id="KW-0472">Membrane</keyword>
<evidence type="ECO:0000256" key="3">
    <source>
        <dbReference type="ARBA" id="ARBA00022989"/>
    </source>
</evidence>
<evidence type="ECO:0000256" key="1">
    <source>
        <dbReference type="ARBA" id="ARBA00004141"/>
    </source>
</evidence>
<feature type="transmembrane region" description="Helical" evidence="5">
    <location>
        <begin position="34"/>
        <end position="54"/>
    </location>
</feature>
<dbReference type="GO" id="GO:0016020">
    <property type="term" value="C:membrane"/>
    <property type="evidence" value="ECO:0007669"/>
    <property type="project" value="UniProtKB-SubCell"/>
</dbReference>
<evidence type="ECO:0000256" key="5">
    <source>
        <dbReference type="SAM" id="Phobius"/>
    </source>
</evidence>
<evidence type="ECO:0000256" key="4">
    <source>
        <dbReference type="ARBA" id="ARBA00023136"/>
    </source>
</evidence>
<proteinExistence type="predicted"/>
<evidence type="ECO:0000313" key="6">
    <source>
        <dbReference type="Proteomes" id="UP000887574"/>
    </source>
</evidence>
<evidence type="ECO:0000313" key="7">
    <source>
        <dbReference type="WBParaSite" id="jg23924"/>
    </source>
</evidence>
<dbReference type="SUPFAM" id="SSF103473">
    <property type="entry name" value="MFS general substrate transporter"/>
    <property type="match status" value="1"/>
</dbReference>
<feature type="transmembrane region" description="Helical" evidence="5">
    <location>
        <begin position="151"/>
        <end position="170"/>
    </location>
</feature>
<dbReference type="PANTHER" id="PTHR10924:SF8">
    <property type="entry name" value="MFS DOMAIN-CONTAINING PROTEIN-RELATED"/>
    <property type="match status" value="1"/>
</dbReference>
<dbReference type="AlphaFoldDB" id="A0A915DVH5"/>
<protein>
    <submittedName>
        <fullName evidence="7">Uncharacterized protein</fullName>
    </submittedName>
</protein>
<name>A0A915DVH5_9BILA</name>
<feature type="transmembrane region" description="Helical" evidence="5">
    <location>
        <begin position="66"/>
        <end position="86"/>
    </location>
</feature>
<evidence type="ECO:0000256" key="2">
    <source>
        <dbReference type="ARBA" id="ARBA00022692"/>
    </source>
</evidence>
<dbReference type="WBParaSite" id="jg23924">
    <property type="protein sequence ID" value="jg23924"/>
    <property type="gene ID" value="jg23924"/>
</dbReference>
<sequence>MVTFGMALALQWSIFITADKMLTKLEYVDQVSNYLLALSALSGSVASILAGYFVDRSKMFKEIIKSCYIGAALVAIASIFFCATQSNPAWTLLHCLELGVETTFPVAEATSSGILIIAGQLLLFLTTFVMQCLESVDWFYGKKTENYQLSIDFWTIAAVFSAIFSCAFLWPRYHRLEYEENVTFFNSSPALETPNN</sequence>
<reference evidence="7" key="1">
    <citation type="submission" date="2022-11" db="UniProtKB">
        <authorList>
            <consortium name="WormBaseParasite"/>
        </authorList>
    </citation>
    <scope>IDENTIFICATION</scope>
</reference>
<feature type="transmembrane region" description="Helical" evidence="5">
    <location>
        <begin position="106"/>
        <end position="130"/>
    </location>
</feature>
<accession>A0A915DVH5</accession>
<comment type="subcellular location">
    <subcellularLocation>
        <location evidence="1">Membrane</location>
        <topology evidence="1">Multi-pass membrane protein</topology>
    </subcellularLocation>
</comment>
<dbReference type="Proteomes" id="UP000887574">
    <property type="component" value="Unplaced"/>
</dbReference>
<dbReference type="InterPro" id="IPR049680">
    <property type="entry name" value="FLVCR1-2_SLC49-like"/>
</dbReference>
<keyword evidence="6" id="KW-1185">Reference proteome</keyword>
<dbReference type="InterPro" id="IPR036259">
    <property type="entry name" value="MFS_trans_sf"/>
</dbReference>
<keyword evidence="2 5" id="KW-0812">Transmembrane</keyword>